<dbReference type="Proteomes" id="UP000295506">
    <property type="component" value="Unassembled WGS sequence"/>
</dbReference>
<feature type="domain" description="Glycosyltransferase 2-like" evidence="1">
    <location>
        <begin position="5"/>
        <end position="135"/>
    </location>
</feature>
<dbReference type="KEGG" id="dej:AWY79_04915"/>
<reference evidence="3 5" key="2">
    <citation type="submission" date="2019-03" db="EMBL/GenBank/DDBJ databases">
        <title>Genomic Encyclopedia of Type Strains, Phase IV (KMG-IV): sequencing the most valuable type-strain genomes for metagenomic binning, comparative biology and taxonomic classification.</title>
        <authorList>
            <person name="Goeker M."/>
        </authorList>
    </citation>
    <scope>NUCLEOTIDE SEQUENCE [LARGE SCALE GENOMIC DNA]</scope>
    <source>
        <strain evidence="3 5">DSM 101483</strain>
    </source>
</reference>
<dbReference type="OrthoDB" id="6383742at2"/>
<gene>
    <name evidence="2" type="ORF">AWY79_04915</name>
    <name evidence="3" type="ORF">EDC59_10489</name>
</gene>
<evidence type="ECO:0000313" key="5">
    <source>
        <dbReference type="Proteomes" id="UP000295506"/>
    </source>
</evidence>
<dbReference type="GO" id="GO:0016758">
    <property type="term" value="F:hexosyltransferase activity"/>
    <property type="evidence" value="ECO:0007669"/>
    <property type="project" value="UniProtKB-ARBA"/>
</dbReference>
<protein>
    <submittedName>
        <fullName evidence="2">Family 2 glycosyl transferase</fullName>
    </submittedName>
    <submittedName>
        <fullName evidence="3">Glycosyl transferase family 2</fullName>
    </submittedName>
</protein>
<dbReference type="SUPFAM" id="SSF53448">
    <property type="entry name" value="Nucleotide-diphospho-sugar transferases"/>
    <property type="match status" value="1"/>
</dbReference>
<dbReference type="Proteomes" id="UP000055611">
    <property type="component" value="Chromosome"/>
</dbReference>
<dbReference type="InterPro" id="IPR001173">
    <property type="entry name" value="Glyco_trans_2-like"/>
</dbReference>
<dbReference type="EMBL" id="CP014206">
    <property type="protein sequence ID" value="AMK10504.1"/>
    <property type="molecule type" value="Genomic_DNA"/>
</dbReference>
<evidence type="ECO:0000313" key="3">
    <source>
        <dbReference type="EMBL" id="TDT89096.1"/>
    </source>
</evidence>
<dbReference type="RefSeq" id="WP_066801082.1">
    <property type="nucleotide sequence ID" value="NZ_CP014206.1"/>
</dbReference>
<dbReference type="PANTHER" id="PTHR22916">
    <property type="entry name" value="GLYCOSYLTRANSFERASE"/>
    <property type="match status" value="1"/>
</dbReference>
<accession>A0A126QKJ0</accession>
<evidence type="ECO:0000313" key="4">
    <source>
        <dbReference type="Proteomes" id="UP000055611"/>
    </source>
</evidence>
<evidence type="ECO:0000313" key="2">
    <source>
        <dbReference type="EMBL" id="AMK10504.1"/>
    </source>
</evidence>
<dbReference type="AlphaFoldDB" id="A0A126QKJ0"/>
<proteinExistence type="predicted"/>
<dbReference type="Pfam" id="PF00535">
    <property type="entry name" value="Glycos_transf_2"/>
    <property type="match status" value="1"/>
</dbReference>
<dbReference type="CDD" id="cd00761">
    <property type="entry name" value="Glyco_tranf_GTA_type"/>
    <property type="match status" value="1"/>
</dbReference>
<sequence>MPTISIVIPNHNYSRFFSRCFNSLATQHLGLEDVEIIFVDDASTDDSLARIEEWAERIECENFIIEALDRQGHPGPVRNHGLSLARGEYLFCLDPDDALRPEFTAVCLEVLKEDPRAAGVYPDYFRCTPEGRFLVELPDFDQALLRMQNILPTTALYRRELWDAGVRYADNTDYEDWDFWIQCVSLGAHFEHICDPLYDYHFHDDNFSRKAESNDGPSKAAIVRNNPDFFHPLVRQWAEDFRRGRLHAQAFPRGHIPSPDDVRALLKTVESTVLGAGDK</sequence>
<keyword evidence="4" id="KW-1185">Reference proteome</keyword>
<dbReference type="EMBL" id="SOBK01000004">
    <property type="protein sequence ID" value="TDT89096.1"/>
    <property type="molecule type" value="Genomic_DNA"/>
</dbReference>
<dbReference type="Gene3D" id="3.90.550.10">
    <property type="entry name" value="Spore Coat Polysaccharide Biosynthesis Protein SpsA, Chain A"/>
    <property type="match status" value="1"/>
</dbReference>
<dbReference type="InterPro" id="IPR029044">
    <property type="entry name" value="Nucleotide-diphossugar_trans"/>
</dbReference>
<organism evidence="3 5">
    <name type="scientific">Pseudodesulfovibrio indicus</name>
    <dbReference type="NCBI Taxonomy" id="1716143"/>
    <lineage>
        <taxon>Bacteria</taxon>
        <taxon>Pseudomonadati</taxon>
        <taxon>Thermodesulfobacteriota</taxon>
        <taxon>Desulfovibrionia</taxon>
        <taxon>Desulfovibrionales</taxon>
        <taxon>Desulfovibrionaceae</taxon>
    </lineage>
</organism>
<reference evidence="2 4" key="1">
    <citation type="journal article" date="2016" name="Front. Microbiol.">
        <title>Genome Sequence of the Piezophilic, Mesophilic Sulfate-Reducing Bacterium Desulfovibrio indicus J2T.</title>
        <authorList>
            <person name="Cao J."/>
            <person name="Maignien L."/>
            <person name="Shao Z."/>
            <person name="Alain K."/>
            <person name="Jebbar M."/>
        </authorList>
    </citation>
    <scope>NUCLEOTIDE SEQUENCE [LARGE SCALE GENOMIC DNA]</scope>
    <source>
        <strain evidence="2 4">J2</strain>
    </source>
</reference>
<evidence type="ECO:0000259" key="1">
    <source>
        <dbReference type="Pfam" id="PF00535"/>
    </source>
</evidence>
<keyword evidence="3" id="KW-0808">Transferase</keyword>
<name>A0A126QKJ0_9BACT</name>
<dbReference type="PANTHER" id="PTHR22916:SF3">
    <property type="entry name" value="UDP-GLCNAC:BETAGAL BETA-1,3-N-ACETYLGLUCOSAMINYLTRANSFERASE-LIKE PROTEIN 1"/>
    <property type="match status" value="1"/>
</dbReference>